<name>A0AAV1I632_9CHLO</name>
<gene>
    <name evidence="2" type="ORF">CVIRNUC_006016</name>
</gene>
<dbReference type="PANTHER" id="PTHR33825">
    <property type="entry name" value="CHITINASE-LIKE PROTEIN"/>
    <property type="match status" value="1"/>
</dbReference>
<accession>A0AAV1I632</accession>
<dbReference type="AlphaFoldDB" id="A0AAV1I632"/>
<evidence type="ECO:0000256" key="1">
    <source>
        <dbReference type="SAM" id="Phobius"/>
    </source>
</evidence>
<dbReference type="EMBL" id="CAUYUE010000007">
    <property type="protein sequence ID" value="CAK0782821.1"/>
    <property type="molecule type" value="Genomic_DNA"/>
</dbReference>
<keyword evidence="1" id="KW-0472">Membrane</keyword>
<keyword evidence="1" id="KW-0812">Transmembrane</keyword>
<evidence type="ECO:0008006" key="4">
    <source>
        <dbReference type="Google" id="ProtNLM"/>
    </source>
</evidence>
<feature type="transmembrane region" description="Helical" evidence="1">
    <location>
        <begin position="93"/>
        <end position="120"/>
    </location>
</feature>
<proteinExistence type="predicted"/>
<dbReference type="PANTHER" id="PTHR33825:SF5">
    <property type="entry name" value="TRANSMEMBRANE PROTEIN"/>
    <property type="match status" value="1"/>
</dbReference>
<organism evidence="2 3">
    <name type="scientific">Coccomyxa viridis</name>
    <dbReference type="NCBI Taxonomy" id="1274662"/>
    <lineage>
        <taxon>Eukaryota</taxon>
        <taxon>Viridiplantae</taxon>
        <taxon>Chlorophyta</taxon>
        <taxon>core chlorophytes</taxon>
        <taxon>Trebouxiophyceae</taxon>
        <taxon>Trebouxiophyceae incertae sedis</taxon>
        <taxon>Coccomyxaceae</taxon>
        <taxon>Coccomyxa</taxon>
    </lineage>
</organism>
<keyword evidence="1" id="KW-1133">Transmembrane helix</keyword>
<dbReference type="Proteomes" id="UP001314263">
    <property type="component" value="Unassembled WGS sequence"/>
</dbReference>
<keyword evidence="3" id="KW-1185">Reference proteome</keyword>
<comment type="caution">
    <text evidence="2">The sequence shown here is derived from an EMBL/GenBank/DDBJ whole genome shotgun (WGS) entry which is preliminary data.</text>
</comment>
<protein>
    <recommendedName>
        <fullName evidence="4">DUF948 domain-containing protein</fullName>
    </recommendedName>
</protein>
<evidence type="ECO:0000313" key="3">
    <source>
        <dbReference type="Proteomes" id="UP001314263"/>
    </source>
</evidence>
<reference evidence="2 3" key="1">
    <citation type="submission" date="2023-10" db="EMBL/GenBank/DDBJ databases">
        <authorList>
            <person name="Maclean D."/>
            <person name="Macfadyen A."/>
        </authorList>
    </citation>
    <scope>NUCLEOTIDE SEQUENCE [LARGE SCALE GENOMIC DNA]</scope>
</reference>
<sequence>MSIARDVLPKGSLRAVGGRTAAVRGLLRPLQCLGRSTAACASRRRNSDSTQAPRYHPQLEIRQNGRCNRRSPTCPAVPASSVTAAATTNLPGLLIGVGTFLLGLAACVFVIAALPSILATRQTMLEMQSMLRTVDQELPDTAAAVRLSGLELSDAIEEVSLLSNDLTTGVRATAQMMAATRATITESALLANAVVASHVLPAVRSRIPGARSKAEERLRERARLKHTAATVQQVASTAKVAARRTRAALAALDLAAAMRRPLQTARQLRGPKVPLAPQ</sequence>
<evidence type="ECO:0000313" key="2">
    <source>
        <dbReference type="EMBL" id="CAK0782821.1"/>
    </source>
</evidence>